<dbReference type="EMBL" id="BMQD01000039">
    <property type="protein sequence ID" value="GGK97722.1"/>
    <property type="molecule type" value="Genomic_DNA"/>
</dbReference>
<dbReference type="Proteomes" id="UP000627984">
    <property type="component" value="Unassembled WGS sequence"/>
</dbReference>
<evidence type="ECO:0000259" key="5">
    <source>
        <dbReference type="Pfam" id="PF01526"/>
    </source>
</evidence>
<dbReference type="NCBIfam" id="NF033527">
    <property type="entry name" value="transpos_Tn3"/>
    <property type="match status" value="1"/>
</dbReference>
<dbReference type="InterPro" id="IPR047653">
    <property type="entry name" value="Tn3-like_transpos"/>
</dbReference>
<dbReference type="Pfam" id="PF01526">
    <property type="entry name" value="DDE_Tnp_Tn3"/>
    <property type="match status" value="1"/>
</dbReference>
<keyword evidence="2" id="KW-0815">Transposition</keyword>
<sequence>MRSEWEPDELIDAWTLVEGDWGLVGNKSGATRLGFALLLKFYEIEGRFPAYPEEVPPAAVDYVASLVKVEPSLFAKYAWHGRTIEYHRAQIRRTFGTRPAGEDDEERWARWLAAEVCPVETDSGRLADALLRRCRSEKIEPPSDGQVERVVASAGRRFEDAFAAQITHRLGPLVCGRLEELLARPGLLAQLKADPGPLGLETLLTEIGKLATVRGLGLGEEVFAGVSDRIVAAWRARAARMYPSDFLACDTPVRYTLLTALCWTRQAELVDALVELLIGLIHRIGARAEKRVEKELIGQLAPVPGKRGIFTRMVTAALERPDETVRAVVFPAVPGGEKTLRELARELMATEKVIAERVRYQLRGSYSHYYRRMLAPLLGALVFRCNNTAYRPVMDAINLLARYTGAPGDERLYPAEEVVPVEGVVPKAWSEAVTDAASGRIERVPYELCVLIALREALRRREVHVEGAGRWRDPEEDLPGDFDDNRDVHYAALAKPRDAAAFIADLQTRMSSALERLDAALAQGTTGGVRIITRGGQPWISVPKLAKQAEPTNLSALKAEVQRRWGTIDLLDILKDAAFLTRFTDAFSSVASREVLDKATVQRRLLLCLFALGTNMGIRQMAATGEHGQDEAALRRVRATYITRDNLRAAIACVVNETLAMRDAAWWGEATATASDSKRFGSWESNLMTEFHARYGGYGVMIYWHVDKGRACIYSQLKSCSSSEVAAMIEGLLRHCTDADVQANYTDTHGASVVGFAFTELLGFRLLPRLKTIGSIRLYAPEAGPNRWPRLERVLKQRPIDWDLIGRHYDQMIKYATALRLGTAEAEQVLRRFAKGGPKQPVYRAMEELGRVVRTVFACDYLASEDLRREINSGLQVVENWNGANDAIFYGKEGVLTGAEREHAEVSMLALHLLQSCLVYVNTLLLQAVLADPAWARRLTAEDRRGLSPLFWSHINPYGRFHLDMDKRLDLSGVA</sequence>
<evidence type="ECO:0000313" key="7">
    <source>
        <dbReference type="EMBL" id="GGK97722.1"/>
    </source>
</evidence>
<evidence type="ECO:0000256" key="1">
    <source>
        <dbReference type="ARBA" id="ARBA00009402"/>
    </source>
</evidence>
<evidence type="ECO:0000259" key="6">
    <source>
        <dbReference type="Pfam" id="PF13700"/>
    </source>
</evidence>
<organism evidence="7 8">
    <name type="scientific">Planomonospora parontospora</name>
    <dbReference type="NCBI Taxonomy" id="58119"/>
    <lineage>
        <taxon>Bacteria</taxon>
        <taxon>Bacillati</taxon>
        <taxon>Actinomycetota</taxon>
        <taxon>Actinomycetes</taxon>
        <taxon>Streptosporangiales</taxon>
        <taxon>Streptosporangiaceae</taxon>
        <taxon>Planomonospora</taxon>
    </lineage>
</organism>
<evidence type="ECO:0000256" key="4">
    <source>
        <dbReference type="ARBA" id="ARBA00023172"/>
    </source>
</evidence>
<gene>
    <name evidence="7" type="ORF">GCM10010126_66420</name>
</gene>
<keyword evidence="4" id="KW-0233">DNA recombination</keyword>
<reference evidence="7" key="2">
    <citation type="submission" date="2022-09" db="EMBL/GenBank/DDBJ databases">
        <authorList>
            <person name="Sun Q."/>
            <person name="Ohkuma M."/>
        </authorList>
    </citation>
    <scope>NUCLEOTIDE SEQUENCE</scope>
    <source>
        <strain evidence="7">JCM 3093</strain>
    </source>
</reference>
<dbReference type="InterPro" id="IPR002513">
    <property type="entry name" value="Tn3_Tnp_DDE_dom"/>
</dbReference>
<proteinExistence type="inferred from homology"/>
<keyword evidence="3" id="KW-0238">DNA-binding</keyword>
<comment type="similarity">
    <text evidence="1">Belongs to the transposase 7 family.</text>
</comment>
<dbReference type="Pfam" id="PF13700">
    <property type="entry name" value="DUF4158"/>
    <property type="match status" value="1"/>
</dbReference>
<evidence type="ECO:0000256" key="2">
    <source>
        <dbReference type="ARBA" id="ARBA00022578"/>
    </source>
</evidence>
<protein>
    <submittedName>
        <fullName evidence="7">Transposase</fullName>
    </submittedName>
</protein>
<evidence type="ECO:0000313" key="8">
    <source>
        <dbReference type="Proteomes" id="UP000627984"/>
    </source>
</evidence>
<feature type="domain" description="Tn3 transposase DDE" evidence="5">
    <location>
        <begin position="572"/>
        <end position="961"/>
    </location>
</feature>
<dbReference type="GO" id="GO:0004803">
    <property type="term" value="F:transposase activity"/>
    <property type="evidence" value="ECO:0007669"/>
    <property type="project" value="InterPro"/>
</dbReference>
<dbReference type="GO" id="GO:0003677">
    <property type="term" value="F:DNA binding"/>
    <property type="evidence" value="ECO:0007669"/>
    <property type="project" value="UniProtKB-KW"/>
</dbReference>
<dbReference type="AlphaFoldDB" id="A0AA37BND8"/>
<evidence type="ECO:0000256" key="3">
    <source>
        <dbReference type="ARBA" id="ARBA00023125"/>
    </source>
</evidence>
<dbReference type="RefSeq" id="WP_191898337.1">
    <property type="nucleotide sequence ID" value="NZ_BMQD01000039.1"/>
</dbReference>
<reference evidence="7" key="1">
    <citation type="journal article" date="2014" name="Int. J. Syst. Evol. Microbiol.">
        <title>Complete genome sequence of Corynebacterium casei LMG S-19264T (=DSM 44701T), isolated from a smear-ripened cheese.</title>
        <authorList>
            <consortium name="US DOE Joint Genome Institute (JGI-PGF)"/>
            <person name="Walter F."/>
            <person name="Albersmeier A."/>
            <person name="Kalinowski J."/>
            <person name="Ruckert C."/>
        </authorList>
    </citation>
    <scope>NUCLEOTIDE SEQUENCE</scope>
    <source>
        <strain evidence="7">JCM 3093</strain>
    </source>
</reference>
<dbReference type="GO" id="GO:0006313">
    <property type="term" value="P:DNA transposition"/>
    <property type="evidence" value="ECO:0007669"/>
    <property type="project" value="InterPro"/>
</dbReference>
<comment type="caution">
    <text evidence="7">The sequence shown here is derived from an EMBL/GenBank/DDBJ whole genome shotgun (WGS) entry which is preliminary data.</text>
</comment>
<feature type="domain" description="DUF4158" evidence="6">
    <location>
        <begin position="4"/>
        <end position="154"/>
    </location>
</feature>
<dbReference type="InterPro" id="IPR025296">
    <property type="entry name" value="DUF4158"/>
</dbReference>
<name>A0AA37BND8_9ACTN</name>
<accession>A0AA37BND8</accession>